<evidence type="ECO:0000313" key="10">
    <source>
        <dbReference type="EMBL" id="KAF6166608.1"/>
    </source>
</evidence>
<evidence type="ECO:0000256" key="2">
    <source>
        <dbReference type="ARBA" id="ARBA00009183"/>
    </source>
</evidence>
<dbReference type="Pfam" id="PF00743">
    <property type="entry name" value="FMO-like"/>
    <property type="match status" value="1"/>
</dbReference>
<dbReference type="OrthoDB" id="66881at2759"/>
<comment type="caution">
    <text evidence="10">The sequence shown here is derived from an EMBL/GenBank/DDBJ whole genome shotgun (WGS) entry which is preliminary data.</text>
</comment>
<keyword evidence="4" id="KW-0274">FAD</keyword>
<organism evidence="10 11">
    <name type="scientific">Kingdonia uniflora</name>
    <dbReference type="NCBI Taxonomy" id="39325"/>
    <lineage>
        <taxon>Eukaryota</taxon>
        <taxon>Viridiplantae</taxon>
        <taxon>Streptophyta</taxon>
        <taxon>Embryophyta</taxon>
        <taxon>Tracheophyta</taxon>
        <taxon>Spermatophyta</taxon>
        <taxon>Magnoliopsida</taxon>
        <taxon>Ranunculales</taxon>
        <taxon>Circaeasteraceae</taxon>
        <taxon>Kingdonia</taxon>
    </lineage>
</organism>
<dbReference type="PANTHER" id="PTHR43539:SF56">
    <property type="entry name" value="EXPRESSED PROTEIN"/>
    <property type="match status" value="1"/>
</dbReference>
<dbReference type="InterPro" id="IPR036188">
    <property type="entry name" value="FAD/NAD-bd_sf"/>
</dbReference>
<dbReference type="FunFam" id="3.50.50.60:FF:000100">
    <property type="entry name" value="Flavin-containing monooxygenase"/>
    <property type="match status" value="1"/>
</dbReference>
<dbReference type="GO" id="GO:0050660">
    <property type="term" value="F:flavin adenine dinucleotide binding"/>
    <property type="evidence" value="ECO:0007669"/>
    <property type="project" value="InterPro"/>
</dbReference>
<sequence length="411" mass="46408">SIELNVMLSSDMNSKEVKSIWIPGPVIIGAGPSGLATSACLQQKGIPSLILERENCLVSLWKLKSYDRLRLHLPKKFCELPYMAFPQEFPTYSTKQQFISYLEAYATYFSIEPLFRQEVLLAKYDSTLGFWKVRTSKCEYVCRWLIVATGENSEPVLPDIERISSFQGRIMHTSNYKNGVGFQGEKVLVVGCGNSGMEISLDLCDYGAQASVSVRNKLHILPREVLGKSTFGLSMWLLKWFPLKLVDQFVLLCSWLILGDTRRFGFKRPDVGPLELKNNTGKTPVLDVGILDMIKAGQIKVVPSVRRFTDKGAEFVDGRRAEFDSVILATGYRSSVPSWLKEEEFFNKNNGYPATPFPNNWKGKNGLYSVGFTKRGLLGLSMDARKVAEDISQQWDFETKHLCTLQSPKYV</sequence>
<feature type="non-terminal residue" evidence="10">
    <location>
        <position position="1"/>
    </location>
</feature>
<comment type="cofactor">
    <cofactor evidence="1">
        <name>FAD</name>
        <dbReference type="ChEBI" id="CHEBI:57692"/>
    </cofactor>
</comment>
<dbReference type="Proteomes" id="UP000541444">
    <property type="component" value="Unassembled WGS sequence"/>
</dbReference>
<evidence type="ECO:0000256" key="7">
    <source>
        <dbReference type="ARBA" id="ARBA00023033"/>
    </source>
</evidence>
<dbReference type="GO" id="GO:0050661">
    <property type="term" value="F:NADP binding"/>
    <property type="evidence" value="ECO:0007669"/>
    <property type="project" value="InterPro"/>
</dbReference>
<comment type="catalytic activity">
    <reaction evidence="9">
        <text>indole-3-pyruvate + NADPH + O2 + H(+) = (indol-3-yl)acetate + CO2 + NADP(+) + H2O</text>
        <dbReference type="Rhea" id="RHEA:34331"/>
        <dbReference type="ChEBI" id="CHEBI:15377"/>
        <dbReference type="ChEBI" id="CHEBI:15378"/>
        <dbReference type="ChEBI" id="CHEBI:15379"/>
        <dbReference type="ChEBI" id="CHEBI:16526"/>
        <dbReference type="ChEBI" id="CHEBI:17640"/>
        <dbReference type="ChEBI" id="CHEBI:30854"/>
        <dbReference type="ChEBI" id="CHEBI:57783"/>
        <dbReference type="ChEBI" id="CHEBI:58349"/>
        <dbReference type="EC" id="1.14.13.168"/>
    </reaction>
</comment>
<evidence type="ECO:0000256" key="5">
    <source>
        <dbReference type="ARBA" id="ARBA00022857"/>
    </source>
</evidence>
<dbReference type="EC" id="1.14.13.168" evidence="8"/>
<dbReference type="PRINTS" id="PR00469">
    <property type="entry name" value="PNDRDTASEII"/>
</dbReference>
<keyword evidence="3" id="KW-0285">Flavoprotein</keyword>
<comment type="similarity">
    <text evidence="2">Belongs to the FMO family.</text>
</comment>
<evidence type="ECO:0000313" key="11">
    <source>
        <dbReference type="Proteomes" id="UP000541444"/>
    </source>
</evidence>
<evidence type="ECO:0000256" key="9">
    <source>
        <dbReference type="ARBA" id="ARBA00047707"/>
    </source>
</evidence>
<dbReference type="PANTHER" id="PTHR43539">
    <property type="entry name" value="FLAVIN-BINDING MONOOXYGENASE-LIKE PROTEIN (AFU_ORTHOLOGUE AFUA_4G09220)"/>
    <property type="match status" value="1"/>
</dbReference>
<protein>
    <recommendedName>
        <fullName evidence="8">indole-3-pyruvate monooxygenase</fullName>
        <ecNumber evidence="8">1.14.13.168</ecNumber>
    </recommendedName>
</protein>
<name>A0A7J7NI82_9MAGN</name>
<keyword evidence="11" id="KW-1185">Reference proteome</keyword>
<evidence type="ECO:0000256" key="6">
    <source>
        <dbReference type="ARBA" id="ARBA00023002"/>
    </source>
</evidence>
<keyword evidence="5" id="KW-0521">NADP</keyword>
<dbReference type="GO" id="GO:0103075">
    <property type="term" value="F:indole-3-pyruvate monooxygenase activity"/>
    <property type="evidence" value="ECO:0007669"/>
    <property type="project" value="UniProtKB-EC"/>
</dbReference>
<dbReference type="GO" id="GO:0004499">
    <property type="term" value="F:N,N-dimethylaniline monooxygenase activity"/>
    <property type="evidence" value="ECO:0007669"/>
    <property type="project" value="InterPro"/>
</dbReference>
<dbReference type="PRINTS" id="PR00368">
    <property type="entry name" value="FADPNR"/>
</dbReference>
<keyword evidence="7" id="KW-0503">Monooxygenase</keyword>
<dbReference type="InterPro" id="IPR050982">
    <property type="entry name" value="Auxin_biosynth/cation_transpt"/>
</dbReference>
<proteinExistence type="inferred from homology"/>
<accession>A0A7J7NI82</accession>
<evidence type="ECO:0000256" key="4">
    <source>
        <dbReference type="ARBA" id="ARBA00022827"/>
    </source>
</evidence>
<reference evidence="10 11" key="1">
    <citation type="journal article" date="2020" name="IScience">
        <title>Genome Sequencing of the Endangered Kingdonia uniflora (Circaeasteraceae, Ranunculales) Reveals Potential Mechanisms of Evolutionary Specialization.</title>
        <authorList>
            <person name="Sun Y."/>
            <person name="Deng T."/>
            <person name="Zhang A."/>
            <person name="Moore M.J."/>
            <person name="Landis J.B."/>
            <person name="Lin N."/>
            <person name="Zhang H."/>
            <person name="Zhang X."/>
            <person name="Huang J."/>
            <person name="Zhang X."/>
            <person name="Sun H."/>
            <person name="Wang H."/>
        </authorList>
    </citation>
    <scope>NUCLEOTIDE SEQUENCE [LARGE SCALE GENOMIC DNA]</scope>
    <source>
        <strain evidence="10">TB1705</strain>
        <tissue evidence="10">Leaf</tissue>
    </source>
</reference>
<gene>
    <name evidence="10" type="ORF">GIB67_005470</name>
</gene>
<dbReference type="SUPFAM" id="SSF51905">
    <property type="entry name" value="FAD/NAD(P)-binding domain"/>
    <property type="match status" value="2"/>
</dbReference>
<evidence type="ECO:0000256" key="8">
    <source>
        <dbReference type="ARBA" id="ARBA00039148"/>
    </source>
</evidence>
<dbReference type="EMBL" id="JACGCM010000786">
    <property type="protein sequence ID" value="KAF6166608.1"/>
    <property type="molecule type" value="Genomic_DNA"/>
</dbReference>
<evidence type="ECO:0000256" key="1">
    <source>
        <dbReference type="ARBA" id="ARBA00001974"/>
    </source>
</evidence>
<dbReference type="AlphaFoldDB" id="A0A7J7NI82"/>
<dbReference type="Gene3D" id="3.50.50.60">
    <property type="entry name" value="FAD/NAD(P)-binding domain"/>
    <property type="match status" value="1"/>
</dbReference>
<keyword evidence="6" id="KW-0560">Oxidoreductase</keyword>
<dbReference type="InterPro" id="IPR020946">
    <property type="entry name" value="Flavin_mOase-like"/>
</dbReference>
<evidence type="ECO:0000256" key="3">
    <source>
        <dbReference type="ARBA" id="ARBA00022630"/>
    </source>
</evidence>